<protein>
    <submittedName>
        <fullName evidence="2">NAD(P)-dependent dehydrogenase (Short-subunit alcohol dehydrogenase family)</fullName>
    </submittedName>
</protein>
<dbReference type="InterPro" id="IPR002347">
    <property type="entry name" value="SDR_fam"/>
</dbReference>
<dbReference type="Pfam" id="PF13474">
    <property type="entry name" value="SnoaL_3"/>
    <property type="match status" value="1"/>
</dbReference>
<dbReference type="InterPro" id="IPR036291">
    <property type="entry name" value="NAD(P)-bd_dom_sf"/>
</dbReference>
<reference evidence="2 3" key="1">
    <citation type="submission" date="2020-08" db="EMBL/GenBank/DDBJ databases">
        <title>Genomic Encyclopedia of Type Strains, Phase III (KMG-III): the genomes of soil and plant-associated and newly described type strains.</title>
        <authorList>
            <person name="Whitman W."/>
        </authorList>
    </citation>
    <scope>NUCLEOTIDE SEQUENCE [LARGE SCALE GENOMIC DNA]</scope>
    <source>
        <strain evidence="2 3">CECT 8960</strain>
    </source>
</reference>
<dbReference type="InterPro" id="IPR003560">
    <property type="entry name" value="DHB_DH"/>
</dbReference>
<dbReference type="Proteomes" id="UP000520767">
    <property type="component" value="Unassembled WGS sequence"/>
</dbReference>
<name>A0A7W7Q858_9PSEU</name>
<dbReference type="AlphaFoldDB" id="A0A7W7Q858"/>
<evidence type="ECO:0000313" key="3">
    <source>
        <dbReference type="Proteomes" id="UP000520767"/>
    </source>
</evidence>
<dbReference type="GO" id="GO:0019290">
    <property type="term" value="P:siderophore biosynthetic process"/>
    <property type="evidence" value="ECO:0007669"/>
    <property type="project" value="InterPro"/>
</dbReference>
<dbReference type="PRINTS" id="PR01397">
    <property type="entry name" value="DHBDHDRGNASE"/>
</dbReference>
<accession>A0A7W7Q858</accession>
<comment type="caution">
    <text evidence="2">The sequence shown here is derived from an EMBL/GenBank/DDBJ whole genome shotgun (WGS) entry which is preliminary data.</text>
</comment>
<gene>
    <name evidence="2" type="ORF">FHR82_004975</name>
</gene>
<dbReference type="RefSeq" id="WP_184812841.1">
    <property type="nucleotide sequence ID" value="NZ_JACHJQ010000005.1"/>
</dbReference>
<dbReference type="Gene3D" id="3.40.50.720">
    <property type="entry name" value="NAD(P)-binding Rossmann-like Domain"/>
    <property type="match status" value="1"/>
</dbReference>
<evidence type="ECO:0000259" key="1">
    <source>
        <dbReference type="Pfam" id="PF13474"/>
    </source>
</evidence>
<proteinExistence type="predicted"/>
<organism evidence="2 3">
    <name type="scientific">Actinophytocola algeriensis</name>
    <dbReference type="NCBI Taxonomy" id="1768010"/>
    <lineage>
        <taxon>Bacteria</taxon>
        <taxon>Bacillati</taxon>
        <taxon>Actinomycetota</taxon>
        <taxon>Actinomycetes</taxon>
        <taxon>Pseudonocardiales</taxon>
        <taxon>Pseudonocardiaceae</taxon>
    </lineage>
</organism>
<dbReference type="SUPFAM" id="SSF54427">
    <property type="entry name" value="NTF2-like"/>
    <property type="match status" value="1"/>
</dbReference>
<dbReference type="Gene3D" id="3.10.450.50">
    <property type="match status" value="1"/>
</dbReference>
<feature type="domain" description="SnoaL-like" evidence="1">
    <location>
        <begin position="231"/>
        <end position="337"/>
    </location>
</feature>
<dbReference type="InterPro" id="IPR037401">
    <property type="entry name" value="SnoaL-like"/>
</dbReference>
<dbReference type="GO" id="GO:0008667">
    <property type="term" value="F:2,3-dihydro-2,3-dihydroxybenzoate dehydrogenase activity"/>
    <property type="evidence" value="ECO:0007669"/>
    <property type="project" value="InterPro"/>
</dbReference>
<dbReference type="InterPro" id="IPR032710">
    <property type="entry name" value="NTF2-like_dom_sf"/>
</dbReference>
<dbReference type="Pfam" id="PF00106">
    <property type="entry name" value="adh_short"/>
    <property type="match status" value="1"/>
</dbReference>
<dbReference type="PANTHER" id="PTHR43431">
    <property type="entry name" value="OXIDOREDUCTASE, SHORT CHAIN DEHYDROGENASE/REDUCTASE FAMILY (AFU_ORTHOLOGUE AFUA_5G14000)"/>
    <property type="match status" value="1"/>
</dbReference>
<dbReference type="SUPFAM" id="SSF51735">
    <property type="entry name" value="NAD(P)-binding Rossmann-fold domains"/>
    <property type="match status" value="1"/>
</dbReference>
<dbReference type="PANTHER" id="PTHR43431:SF1">
    <property type="entry name" value="OS08G0476300 PROTEIN"/>
    <property type="match status" value="1"/>
</dbReference>
<keyword evidence="3" id="KW-1185">Reference proteome</keyword>
<sequence length="348" mass="36821">MPGVVIIGAGPGIGLSVARRFAREGLSVALVARSENSLKTVADTVASAGVPVVTVAADSTDETALRSALDAAIEKVGVPEVVVYNAAIIQPDVPGELSVRAHQEAWAVNVVGAINAAAHVAPAMARRGSGSFIVTGGMPEPKPEYVSLSLGKAGVRALVTLLDKRYGSAGVHVATVTVDGPVAPGTAFDPDDIAEHYWRLHTQPRHRWEQEIIHSEHVPGHSPEASVVAGLLGTWQRAFDEQRWNDLVSLFAEDALFQGIDPRLLVGPAEITGYYGNVQDGSRATVDVLRASRLGEDMVAGFADVTFTNPVGEPRPVRLSIVAQRVMGAWRIRQYHAAAHAGAAQRVR</sequence>
<evidence type="ECO:0000313" key="2">
    <source>
        <dbReference type="EMBL" id="MBB4908722.1"/>
    </source>
</evidence>
<dbReference type="EMBL" id="JACHJQ010000005">
    <property type="protein sequence ID" value="MBB4908722.1"/>
    <property type="molecule type" value="Genomic_DNA"/>
</dbReference>